<keyword evidence="6" id="KW-0648">Protein biosynthesis</keyword>
<proteinExistence type="inferred from homology"/>
<sequence>MLGTYIMCPSNISNNTGQLLKESDKETGHQKTVTSLLKSSDGSHFLIGSLDKSAKLWDSRTVTLIKTYVTERAVNTCAISPLLGHVVLGGGQDASHVTTTDRSEAKFYHKGLKNVFLFVEQILQEEIGGVKGHFGPINALAFNPDGRRFSCLLGLNNRIAYAYARA</sequence>
<protein>
    <recommendedName>
        <fullName evidence="4">Serine-threonine kinase receptor-associated protein</fullName>
    </recommendedName>
</protein>
<keyword evidence="7" id="KW-1185">Reference proteome</keyword>
<evidence type="ECO:0000256" key="5">
    <source>
        <dbReference type="PROSITE-ProRule" id="PRU00221"/>
    </source>
</evidence>
<dbReference type="Pfam" id="PF00400">
    <property type="entry name" value="WD40"/>
    <property type="match status" value="2"/>
</dbReference>
<dbReference type="AlphaFoldDB" id="A0A8K0N238"/>
<dbReference type="GO" id="GO:0003743">
    <property type="term" value="F:translation initiation factor activity"/>
    <property type="evidence" value="ECO:0007669"/>
    <property type="project" value="UniProtKB-KW"/>
</dbReference>
<reference evidence="6" key="2">
    <citation type="submission" date="2019-07" db="EMBL/GenBank/DDBJ databases">
        <authorList>
            <person name="Yang Y."/>
            <person name="Bocs S."/>
            <person name="Baudouin L."/>
        </authorList>
    </citation>
    <scope>NUCLEOTIDE SEQUENCE</scope>
    <source>
        <tissue evidence="6">Spear leaf of Hainan Tall coconut</tissue>
    </source>
</reference>
<evidence type="ECO:0000256" key="2">
    <source>
        <dbReference type="ARBA" id="ARBA00022737"/>
    </source>
</evidence>
<dbReference type="EMBL" id="CM017876">
    <property type="protein sequence ID" value="KAG1342371.1"/>
    <property type="molecule type" value="Genomic_DNA"/>
</dbReference>
<evidence type="ECO:0000256" key="1">
    <source>
        <dbReference type="ARBA" id="ARBA00022574"/>
    </source>
</evidence>
<dbReference type="GO" id="GO:0002183">
    <property type="term" value="P:cytoplasmic translational initiation"/>
    <property type="evidence" value="ECO:0007669"/>
    <property type="project" value="TreeGrafter"/>
</dbReference>
<accession>A0A8K0N238</accession>
<dbReference type="GO" id="GO:0071541">
    <property type="term" value="C:eukaryotic translation initiation factor 3 complex, eIF3m"/>
    <property type="evidence" value="ECO:0007669"/>
    <property type="project" value="TreeGrafter"/>
</dbReference>
<dbReference type="PROSITE" id="PS50294">
    <property type="entry name" value="WD_REPEATS_REGION"/>
    <property type="match status" value="1"/>
</dbReference>
<dbReference type="OrthoDB" id="1700642at2759"/>
<dbReference type="SMART" id="SM00320">
    <property type="entry name" value="WD40"/>
    <property type="match status" value="3"/>
</dbReference>
<reference evidence="6" key="1">
    <citation type="journal article" date="2017" name="Gigascience">
        <title>The genome draft of coconut (Cocos nucifera).</title>
        <authorList>
            <person name="Xiao Y."/>
            <person name="Xu P."/>
            <person name="Fan H."/>
            <person name="Baudouin L."/>
            <person name="Xia W."/>
            <person name="Bocs S."/>
            <person name="Xu J."/>
            <person name="Li Q."/>
            <person name="Guo A."/>
            <person name="Zhou L."/>
            <person name="Li J."/>
            <person name="Wu Y."/>
            <person name="Ma Z."/>
            <person name="Armero A."/>
            <person name="Issali A.E."/>
            <person name="Liu N."/>
            <person name="Peng M."/>
            <person name="Yang Y."/>
        </authorList>
    </citation>
    <scope>NUCLEOTIDE SEQUENCE</scope>
    <source>
        <tissue evidence="6">Spear leaf of Hainan Tall coconut</tissue>
    </source>
</reference>
<keyword evidence="6" id="KW-0396">Initiation factor</keyword>
<dbReference type="InterPro" id="IPR001680">
    <property type="entry name" value="WD40_rpt"/>
</dbReference>
<evidence type="ECO:0000313" key="6">
    <source>
        <dbReference type="EMBL" id="KAG1342371.1"/>
    </source>
</evidence>
<dbReference type="Proteomes" id="UP000797356">
    <property type="component" value="Chromosome 5"/>
</dbReference>
<evidence type="ECO:0000256" key="4">
    <source>
        <dbReference type="ARBA" id="ARBA00040390"/>
    </source>
</evidence>
<dbReference type="InterPro" id="IPR015943">
    <property type="entry name" value="WD40/YVTN_repeat-like_dom_sf"/>
</dbReference>
<comment type="caution">
    <text evidence="6">The sequence shown here is derived from an EMBL/GenBank/DDBJ whole genome shotgun (WGS) entry which is preliminary data.</text>
</comment>
<dbReference type="InterPro" id="IPR036322">
    <property type="entry name" value="WD40_repeat_dom_sf"/>
</dbReference>
<dbReference type="GO" id="GO:0003723">
    <property type="term" value="F:RNA binding"/>
    <property type="evidence" value="ECO:0007669"/>
    <property type="project" value="TreeGrafter"/>
</dbReference>
<dbReference type="PANTHER" id="PTHR19877">
    <property type="entry name" value="EUKARYOTIC TRANSLATION INITIATION FACTOR 3 SUBUNIT I"/>
    <property type="match status" value="1"/>
</dbReference>
<comment type="similarity">
    <text evidence="3">Belongs to the WD repeat STRAP family.</text>
</comment>
<feature type="repeat" description="WD" evidence="5">
    <location>
        <begin position="26"/>
        <end position="67"/>
    </location>
</feature>
<organism evidence="6 7">
    <name type="scientific">Cocos nucifera</name>
    <name type="common">Coconut palm</name>
    <dbReference type="NCBI Taxonomy" id="13894"/>
    <lineage>
        <taxon>Eukaryota</taxon>
        <taxon>Viridiplantae</taxon>
        <taxon>Streptophyta</taxon>
        <taxon>Embryophyta</taxon>
        <taxon>Tracheophyta</taxon>
        <taxon>Spermatophyta</taxon>
        <taxon>Magnoliopsida</taxon>
        <taxon>Liliopsida</taxon>
        <taxon>Arecaceae</taxon>
        <taxon>Arecoideae</taxon>
        <taxon>Cocoseae</taxon>
        <taxon>Attaleinae</taxon>
        <taxon>Cocos</taxon>
    </lineage>
</organism>
<dbReference type="PROSITE" id="PS50082">
    <property type="entry name" value="WD_REPEATS_2"/>
    <property type="match status" value="1"/>
</dbReference>
<evidence type="ECO:0000256" key="3">
    <source>
        <dbReference type="ARBA" id="ARBA00038394"/>
    </source>
</evidence>
<dbReference type="SUPFAM" id="SSF50978">
    <property type="entry name" value="WD40 repeat-like"/>
    <property type="match status" value="1"/>
</dbReference>
<keyword evidence="1 5" id="KW-0853">WD repeat</keyword>
<evidence type="ECO:0000313" key="7">
    <source>
        <dbReference type="Proteomes" id="UP000797356"/>
    </source>
</evidence>
<keyword evidence="2" id="KW-0677">Repeat</keyword>
<name>A0A8K0N238_COCNU</name>
<gene>
    <name evidence="6" type="ORF">COCNU_05G006000</name>
</gene>
<dbReference type="PANTHER" id="PTHR19877:SF1">
    <property type="entry name" value="EUKARYOTIC TRANSLATION INITIATION FACTOR 3 SUBUNIT I"/>
    <property type="match status" value="1"/>
</dbReference>
<dbReference type="Gene3D" id="2.130.10.10">
    <property type="entry name" value="YVTN repeat-like/Quinoprotein amine dehydrogenase"/>
    <property type="match status" value="1"/>
</dbReference>